<proteinExistence type="predicted"/>
<organism evidence="1 2">
    <name type="scientific">Winogradskyella thalassocola</name>
    <dbReference type="NCBI Taxonomy" id="262004"/>
    <lineage>
        <taxon>Bacteria</taxon>
        <taxon>Pseudomonadati</taxon>
        <taxon>Bacteroidota</taxon>
        <taxon>Flavobacteriia</taxon>
        <taxon>Flavobacteriales</taxon>
        <taxon>Flavobacteriaceae</taxon>
        <taxon>Winogradskyella</taxon>
    </lineage>
</organism>
<keyword evidence="2" id="KW-1185">Reference proteome</keyword>
<evidence type="ECO:0000313" key="1">
    <source>
        <dbReference type="EMBL" id="SDH10547.1"/>
    </source>
</evidence>
<dbReference type="OrthoDB" id="9809277at2"/>
<dbReference type="AlphaFoldDB" id="A0A1G7ZPP3"/>
<accession>A0A1G7ZPP3</accession>
<dbReference type="Proteomes" id="UP000199492">
    <property type="component" value="Unassembled WGS sequence"/>
</dbReference>
<dbReference type="EMBL" id="FNCZ01000001">
    <property type="protein sequence ID" value="SDH10547.1"/>
    <property type="molecule type" value="Genomic_DNA"/>
</dbReference>
<protein>
    <recommendedName>
        <fullName evidence="3">Lipoprotein</fullName>
    </recommendedName>
</protein>
<dbReference type="PROSITE" id="PS51257">
    <property type="entry name" value="PROKAR_LIPOPROTEIN"/>
    <property type="match status" value="1"/>
</dbReference>
<sequence length="344" mass="39352">MKNIFKLCLLLVLFVSCNNRNKNVVTPEVDKDISYNKAYYLIEELKQFELKNNRDFYNTLLIASDKYYNDVTNSFLEKEYSISGSFTEMNIIKNKMTETSHGQFTLAKKGADILINDLMLSTSNSLKDIIESNDSISTKNNIDIVGFSQTNDDLTILINTTNEARFLIWEARINNYFSSLAYSRFIKSITDTLSQNINKQRSKELEDILGFVNNDTLQIEKVNFDIFEATKEVVNQSIVEANKKIKENLKEIAYNTAEAASLVVSGGASGAVIGSVETLGVTEVVYDFVVPTKNETKEILIKEYSSFLERNNIDFTQMLNDNTNSYYSNLLELIKERENEQLYY</sequence>
<dbReference type="STRING" id="262004.SAMN04489796_1011397"/>
<evidence type="ECO:0000313" key="2">
    <source>
        <dbReference type="Proteomes" id="UP000199492"/>
    </source>
</evidence>
<evidence type="ECO:0008006" key="3">
    <source>
        <dbReference type="Google" id="ProtNLM"/>
    </source>
</evidence>
<reference evidence="2" key="1">
    <citation type="submission" date="2016-10" db="EMBL/GenBank/DDBJ databases">
        <authorList>
            <person name="Varghese N."/>
            <person name="Submissions S."/>
        </authorList>
    </citation>
    <scope>NUCLEOTIDE SEQUENCE [LARGE SCALE GENOMIC DNA]</scope>
    <source>
        <strain evidence="2">DSM 15363</strain>
    </source>
</reference>
<gene>
    <name evidence="1" type="ORF">SAMN04489796_1011397</name>
</gene>
<name>A0A1G7ZPP3_9FLAO</name>
<dbReference type="RefSeq" id="WP_092466826.1">
    <property type="nucleotide sequence ID" value="NZ_FNCZ01000001.1"/>
</dbReference>